<organism evidence="1 2">
    <name type="scientific">Glomerella acutata</name>
    <name type="common">Colletotrichum acutatum</name>
    <dbReference type="NCBI Taxonomy" id="27357"/>
    <lineage>
        <taxon>Eukaryota</taxon>
        <taxon>Fungi</taxon>
        <taxon>Dikarya</taxon>
        <taxon>Ascomycota</taxon>
        <taxon>Pezizomycotina</taxon>
        <taxon>Sordariomycetes</taxon>
        <taxon>Hypocreomycetidae</taxon>
        <taxon>Glomerellales</taxon>
        <taxon>Glomerellaceae</taxon>
        <taxon>Colletotrichum</taxon>
        <taxon>Colletotrichum acutatum species complex</taxon>
    </lineage>
</organism>
<accession>A0AAD8UIK1</accession>
<sequence length="170" mass="18924">MTTAKLVMNPEFMSNGSAENDLSAAVGQQSSFNSWFPRPKWRLHLSSDCHIKSCDDCEGDRGVGAIQRAIEFNASQKWTGYWRLYPAQDPLVRESIAFSVGRRRGGAHRNRLAIQRGALVVERLSTMSVTVVDSNSMKVELRREESLYPLRKVVGNGFGDVVAGASEWFG</sequence>
<proteinExistence type="predicted"/>
<dbReference type="AlphaFoldDB" id="A0AAD8UIK1"/>
<evidence type="ECO:0000313" key="1">
    <source>
        <dbReference type="EMBL" id="KAK1722359.1"/>
    </source>
</evidence>
<dbReference type="RefSeq" id="XP_060362414.1">
    <property type="nucleotide sequence ID" value="XM_060510675.1"/>
</dbReference>
<reference evidence="1" key="1">
    <citation type="submission" date="2021-12" db="EMBL/GenBank/DDBJ databases">
        <title>Comparative genomics, transcriptomics and evolutionary studies reveal genomic signatures of adaptation to plant cell wall in hemibiotrophic fungi.</title>
        <authorList>
            <consortium name="DOE Joint Genome Institute"/>
            <person name="Baroncelli R."/>
            <person name="Diaz J.F."/>
            <person name="Benocci T."/>
            <person name="Peng M."/>
            <person name="Battaglia E."/>
            <person name="Haridas S."/>
            <person name="Andreopoulos W."/>
            <person name="Labutti K."/>
            <person name="Pangilinan J."/>
            <person name="Floch G.L."/>
            <person name="Makela M.R."/>
            <person name="Henrissat B."/>
            <person name="Grigoriev I.V."/>
            <person name="Crouch J.A."/>
            <person name="De Vries R.P."/>
            <person name="Sukno S.A."/>
            <person name="Thon M.R."/>
        </authorList>
    </citation>
    <scope>NUCLEOTIDE SEQUENCE</scope>
    <source>
        <strain evidence="1">CBS 112980</strain>
    </source>
</reference>
<dbReference type="EMBL" id="JAHMHS010000080">
    <property type="protein sequence ID" value="KAK1722359.1"/>
    <property type="molecule type" value="Genomic_DNA"/>
</dbReference>
<keyword evidence="2" id="KW-1185">Reference proteome</keyword>
<evidence type="ECO:0000313" key="2">
    <source>
        <dbReference type="Proteomes" id="UP001244207"/>
    </source>
</evidence>
<dbReference type="GeneID" id="85394574"/>
<gene>
    <name evidence="1" type="ORF">BDZ83DRAFT_653953</name>
</gene>
<protein>
    <submittedName>
        <fullName evidence="1">Uncharacterized protein</fullName>
    </submittedName>
</protein>
<dbReference type="Proteomes" id="UP001244207">
    <property type="component" value="Unassembled WGS sequence"/>
</dbReference>
<name>A0AAD8UIK1_GLOAC</name>
<comment type="caution">
    <text evidence="1">The sequence shown here is derived from an EMBL/GenBank/DDBJ whole genome shotgun (WGS) entry which is preliminary data.</text>
</comment>